<feature type="transmembrane region" description="Helical" evidence="1">
    <location>
        <begin position="174"/>
        <end position="197"/>
    </location>
</feature>
<dbReference type="Pfam" id="PF08611">
    <property type="entry name" value="DUF1774"/>
    <property type="match status" value="1"/>
</dbReference>
<feature type="transmembrane region" description="Helical" evidence="1">
    <location>
        <begin position="228"/>
        <end position="248"/>
    </location>
</feature>
<dbReference type="EMBL" id="JAEUBD010000014">
    <property type="protein sequence ID" value="KAH3678725.1"/>
    <property type="molecule type" value="Genomic_DNA"/>
</dbReference>
<sequence length="264" mass="29940">MTTESKVFTQKALIVASFLLSGYGTLFLFLFSHFGKHYKTPFTGFFVVTDIYWLVTMLLQVFFIIKVFFDKTVAAENKAAISEIVGPHFAINNALHFLWCYFFHKEKFALAELVLIINLLNLLALYFTHRTVAIKNVSDWLTVHFPVTALPLSWTMYAIFWNGACLFHSHNKSLLARILANVLVWEFLVVPLAILVFYQDWSIGLSTSLLMLGLGFGQLFTKVVALQWLFAFIIAAVNFVVSVVIMFGSGLSTVNREEQAPLLS</sequence>
<evidence type="ECO:0000313" key="2">
    <source>
        <dbReference type="EMBL" id="KAH3678725.1"/>
    </source>
</evidence>
<comment type="caution">
    <text evidence="2">The sequence shown here is derived from an EMBL/GenBank/DDBJ whole genome shotgun (WGS) entry which is preliminary data.</text>
</comment>
<evidence type="ECO:0000313" key="3">
    <source>
        <dbReference type="Proteomes" id="UP000788993"/>
    </source>
</evidence>
<dbReference type="InterPro" id="IPR013920">
    <property type="entry name" value="DUF1774_fun"/>
</dbReference>
<feature type="transmembrane region" description="Helical" evidence="1">
    <location>
        <begin position="51"/>
        <end position="69"/>
    </location>
</feature>
<dbReference type="PANTHER" id="PTHR37992:SF1">
    <property type="entry name" value="DUF1774-DOMAIN-CONTAINING PROTEIN"/>
    <property type="match status" value="1"/>
</dbReference>
<keyword evidence="1" id="KW-0472">Membrane</keyword>
<evidence type="ECO:0000256" key="1">
    <source>
        <dbReference type="SAM" id="Phobius"/>
    </source>
</evidence>
<accession>A0A9P8THD7</accession>
<feature type="transmembrane region" description="Helical" evidence="1">
    <location>
        <begin position="108"/>
        <end position="127"/>
    </location>
</feature>
<proteinExistence type="predicted"/>
<name>A0A9P8THD7_9ASCO</name>
<reference evidence="2" key="2">
    <citation type="submission" date="2021-01" db="EMBL/GenBank/DDBJ databases">
        <authorList>
            <person name="Schikora-Tamarit M.A."/>
        </authorList>
    </citation>
    <scope>NUCLEOTIDE SEQUENCE</scope>
    <source>
        <strain evidence="2">NCAIM Y.01608</strain>
    </source>
</reference>
<dbReference type="AlphaFoldDB" id="A0A9P8THD7"/>
<reference evidence="2" key="1">
    <citation type="journal article" date="2021" name="Open Biol.">
        <title>Shared evolutionary footprints suggest mitochondrial oxidative damage underlies multiple complex I losses in fungi.</title>
        <authorList>
            <person name="Schikora-Tamarit M.A."/>
            <person name="Marcet-Houben M."/>
            <person name="Nosek J."/>
            <person name="Gabaldon T."/>
        </authorList>
    </citation>
    <scope>NUCLEOTIDE SEQUENCE</scope>
    <source>
        <strain evidence="2">NCAIM Y.01608</strain>
    </source>
</reference>
<dbReference type="OrthoDB" id="3342455at2759"/>
<keyword evidence="1" id="KW-1133">Transmembrane helix</keyword>
<dbReference type="PANTHER" id="PTHR37992">
    <property type="entry name" value="EXPRESSED PROTEIN"/>
    <property type="match status" value="1"/>
</dbReference>
<feature type="transmembrane region" description="Helical" evidence="1">
    <location>
        <begin position="203"/>
        <end position="221"/>
    </location>
</feature>
<protein>
    <submittedName>
        <fullName evidence="2">Uncharacterized protein</fullName>
    </submittedName>
</protein>
<keyword evidence="1" id="KW-0812">Transmembrane</keyword>
<dbReference type="Proteomes" id="UP000788993">
    <property type="component" value="Unassembled WGS sequence"/>
</dbReference>
<feature type="transmembrane region" description="Helical" evidence="1">
    <location>
        <begin position="12"/>
        <end position="31"/>
    </location>
</feature>
<organism evidence="2 3">
    <name type="scientific">Ogataea polymorpha</name>
    <dbReference type="NCBI Taxonomy" id="460523"/>
    <lineage>
        <taxon>Eukaryota</taxon>
        <taxon>Fungi</taxon>
        <taxon>Dikarya</taxon>
        <taxon>Ascomycota</taxon>
        <taxon>Saccharomycotina</taxon>
        <taxon>Pichiomycetes</taxon>
        <taxon>Pichiales</taxon>
        <taxon>Pichiaceae</taxon>
        <taxon>Ogataea</taxon>
    </lineage>
</organism>
<feature type="transmembrane region" description="Helical" evidence="1">
    <location>
        <begin position="147"/>
        <end position="167"/>
    </location>
</feature>
<gene>
    <name evidence="2" type="ORF">OGATHE_000275</name>
</gene>
<keyword evidence="3" id="KW-1185">Reference proteome</keyword>